<feature type="domain" description="RING-type" evidence="10">
    <location>
        <begin position="303"/>
        <end position="344"/>
    </location>
</feature>
<keyword evidence="4" id="KW-0479">Metal-binding</keyword>
<organism evidence="11 12">
    <name type="scientific">Coemansia thaxteri</name>
    <dbReference type="NCBI Taxonomy" id="2663907"/>
    <lineage>
        <taxon>Eukaryota</taxon>
        <taxon>Fungi</taxon>
        <taxon>Fungi incertae sedis</taxon>
        <taxon>Zoopagomycota</taxon>
        <taxon>Kickxellomycotina</taxon>
        <taxon>Kickxellomycetes</taxon>
        <taxon>Kickxellales</taxon>
        <taxon>Kickxellaceae</taxon>
        <taxon>Coemansia</taxon>
    </lineage>
</organism>
<evidence type="ECO:0000313" key="12">
    <source>
        <dbReference type="Proteomes" id="UP001150907"/>
    </source>
</evidence>
<evidence type="ECO:0000256" key="1">
    <source>
        <dbReference type="ARBA" id="ARBA00000900"/>
    </source>
</evidence>
<dbReference type="InterPro" id="IPR013083">
    <property type="entry name" value="Znf_RING/FYVE/PHD"/>
</dbReference>
<evidence type="ECO:0000256" key="8">
    <source>
        <dbReference type="PROSITE-ProRule" id="PRU00175"/>
    </source>
</evidence>
<accession>A0A9W8EHQ1</accession>
<gene>
    <name evidence="11" type="ORF">H4R26_000616</name>
</gene>
<dbReference type="GO" id="GO:0061630">
    <property type="term" value="F:ubiquitin protein ligase activity"/>
    <property type="evidence" value="ECO:0007669"/>
    <property type="project" value="UniProtKB-EC"/>
</dbReference>
<evidence type="ECO:0000256" key="3">
    <source>
        <dbReference type="ARBA" id="ARBA00022679"/>
    </source>
</evidence>
<evidence type="ECO:0000256" key="4">
    <source>
        <dbReference type="ARBA" id="ARBA00022723"/>
    </source>
</evidence>
<protein>
    <recommendedName>
        <fullName evidence="2">RING-type E3 ubiquitin transferase</fullName>
        <ecNumber evidence="2">2.3.2.27</ecNumber>
    </recommendedName>
</protein>
<dbReference type="GO" id="GO:0005634">
    <property type="term" value="C:nucleus"/>
    <property type="evidence" value="ECO:0007669"/>
    <property type="project" value="TreeGrafter"/>
</dbReference>
<dbReference type="Gene3D" id="3.30.40.10">
    <property type="entry name" value="Zinc/RING finger domain, C3HC4 (zinc finger)"/>
    <property type="match status" value="1"/>
</dbReference>
<dbReference type="SMART" id="SM00184">
    <property type="entry name" value="RING"/>
    <property type="match status" value="1"/>
</dbReference>
<keyword evidence="5 8" id="KW-0863">Zinc-finger</keyword>
<name>A0A9W8EHQ1_9FUNG</name>
<dbReference type="AlphaFoldDB" id="A0A9W8EHQ1"/>
<feature type="region of interest" description="Disordered" evidence="9">
    <location>
        <begin position="351"/>
        <end position="417"/>
    </location>
</feature>
<dbReference type="InterPro" id="IPR039525">
    <property type="entry name" value="RNF126-like_zinc-ribbon"/>
</dbReference>
<dbReference type="EMBL" id="JANBQF010000019">
    <property type="protein sequence ID" value="KAJ2007735.1"/>
    <property type="molecule type" value="Genomic_DNA"/>
</dbReference>
<dbReference type="InterPro" id="IPR051834">
    <property type="entry name" value="RING_finger_E3_ligase"/>
</dbReference>
<dbReference type="Proteomes" id="UP001150907">
    <property type="component" value="Unassembled WGS sequence"/>
</dbReference>
<reference evidence="11" key="1">
    <citation type="submission" date="2022-07" db="EMBL/GenBank/DDBJ databases">
        <title>Phylogenomic reconstructions and comparative analyses of Kickxellomycotina fungi.</title>
        <authorList>
            <person name="Reynolds N.K."/>
            <person name="Stajich J.E."/>
            <person name="Barry K."/>
            <person name="Grigoriev I.V."/>
            <person name="Crous P."/>
            <person name="Smith M.E."/>
        </authorList>
    </citation>
    <scope>NUCLEOTIDE SEQUENCE</scope>
    <source>
        <strain evidence="11">IMI 214461</strain>
    </source>
</reference>
<dbReference type="GO" id="GO:0006511">
    <property type="term" value="P:ubiquitin-dependent protein catabolic process"/>
    <property type="evidence" value="ECO:0007669"/>
    <property type="project" value="TreeGrafter"/>
</dbReference>
<feature type="region of interest" description="Disordered" evidence="9">
    <location>
        <begin position="167"/>
        <end position="205"/>
    </location>
</feature>
<evidence type="ECO:0000256" key="9">
    <source>
        <dbReference type="SAM" id="MobiDB-lite"/>
    </source>
</evidence>
<evidence type="ECO:0000256" key="7">
    <source>
        <dbReference type="ARBA" id="ARBA00022833"/>
    </source>
</evidence>
<dbReference type="CDD" id="cd16454">
    <property type="entry name" value="RING-H2_PA-TM-RING"/>
    <property type="match status" value="1"/>
</dbReference>
<dbReference type="GO" id="GO:0008270">
    <property type="term" value="F:zinc ion binding"/>
    <property type="evidence" value="ECO:0007669"/>
    <property type="project" value="UniProtKB-KW"/>
</dbReference>
<dbReference type="OrthoDB" id="8062037at2759"/>
<keyword evidence="3" id="KW-0808">Transferase</keyword>
<dbReference type="FunFam" id="3.30.40.10:FF:000127">
    <property type="entry name" value="E3 ubiquitin-protein ligase RNF181"/>
    <property type="match status" value="1"/>
</dbReference>
<keyword evidence="6" id="KW-0833">Ubl conjugation pathway</keyword>
<dbReference type="PANTHER" id="PTHR45931">
    <property type="entry name" value="SI:CH211-59O9.10"/>
    <property type="match status" value="1"/>
</dbReference>
<dbReference type="GO" id="GO:0016567">
    <property type="term" value="P:protein ubiquitination"/>
    <property type="evidence" value="ECO:0007669"/>
    <property type="project" value="UniProtKB-ARBA"/>
</dbReference>
<feature type="compositionally biased region" description="Low complexity" evidence="9">
    <location>
        <begin position="176"/>
        <end position="191"/>
    </location>
</feature>
<dbReference type="Pfam" id="PF14369">
    <property type="entry name" value="Zn_ribbon_19"/>
    <property type="match status" value="1"/>
</dbReference>
<proteinExistence type="predicted"/>
<comment type="catalytic activity">
    <reaction evidence="1">
        <text>S-ubiquitinyl-[E2 ubiquitin-conjugating enzyme]-L-cysteine + [acceptor protein]-L-lysine = [E2 ubiquitin-conjugating enzyme]-L-cysteine + N(6)-ubiquitinyl-[acceptor protein]-L-lysine.</text>
        <dbReference type="EC" id="2.3.2.27"/>
    </reaction>
</comment>
<dbReference type="PROSITE" id="PS50089">
    <property type="entry name" value="ZF_RING_2"/>
    <property type="match status" value="1"/>
</dbReference>
<feature type="compositionally biased region" description="Low complexity" evidence="9">
    <location>
        <begin position="109"/>
        <end position="122"/>
    </location>
</feature>
<evidence type="ECO:0000256" key="5">
    <source>
        <dbReference type="ARBA" id="ARBA00022771"/>
    </source>
</evidence>
<evidence type="ECO:0000256" key="6">
    <source>
        <dbReference type="ARBA" id="ARBA00022786"/>
    </source>
</evidence>
<evidence type="ECO:0000256" key="2">
    <source>
        <dbReference type="ARBA" id="ARBA00012483"/>
    </source>
</evidence>
<sequence>MSTGADSDSAQTRATPTRRAPLSYWCHQCQSEISPMMAPHPICPRCHGDFVEEIEASNDPREFLAAVGDDDGADEDEMENEFGGAGTYNQELQSVFQEMLTNLLGRPITDPASTASTDTTGATHREGEDAAAAAQFSGQRTWTSNLGNGGTVSFSVSNYSPTDFAAAAADQRRMPSSAASSANNQSDQQQQGRGEHPRRPMFIDPEENAPITLGNVMASLLGALGGNLRGEGGVGGVGGPIFNLPMGNLGDYVWGQNSLDDIITQIMEQNQGAHAPPPASQETILKLPKRAVTSEELQRNLDCGICMEEYKPEEHVVELPCKHAYHKDCIEHWLGMNGTCPICRAAIEARSDGSSGGATSRPPPPAHSELPGSYPSSPAAPAMASHQETSGGRDDAASASVSLPTAPAAAPEPEPTD</sequence>
<keyword evidence="12" id="KW-1185">Reference proteome</keyword>
<feature type="compositionally biased region" description="Low complexity" evidence="9">
    <location>
        <begin position="371"/>
        <end position="385"/>
    </location>
</feature>
<evidence type="ECO:0000313" key="11">
    <source>
        <dbReference type="EMBL" id="KAJ2007735.1"/>
    </source>
</evidence>
<dbReference type="Pfam" id="PF13639">
    <property type="entry name" value="zf-RING_2"/>
    <property type="match status" value="1"/>
</dbReference>
<dbReference type="PANTHER" id="PTHR45931:SF3">
    <property type="entry name" value="RING ZINC FINGER-CONTAINING PROTEIN"/>
    <property type="match status" value="1"/>
</dbReference>
<dbReference type="SUPFAM" id="SSF57850">
    <property type="entry name" value="RING/U-box"/>
    <property type="match status" value="1"/>
</dbReference>
<comment type="caution">
    <text evidence="11">The sequence shown here is derived from an EMBL/GenBank/DDBJ whole genome shotgun (WGS) entry which is preliminary data.</text>
</comment>
<evidence type="ECO:0000259" key="10">
    <source>
        <dbReference type="PROSITE" id="PS50089"/>
    </source>
</evidence>
<dbReference type="EC" id="2.3.2.27" evidence="2"/>
<dbReference type="InterPro" id="IPR001841">
    <property type="entry name" value="Znf_RING"/>
</dbReference>
<keyword evidence="7" id="KW-0862">Zinc</keyword>
<feature type="region of interest" description="Disordered" evidence="9">
    <location>
        <begin position="107"/>
        <end position="136"/>
    </location>
</feature>